<comment type="caution">
    <text evidence="2">The sequence shown here is derived from an EMBL/GenBank/DDBJ whole genome shotgun (WGS) entry which is preliminary data.</text>
</comment>
<name>A0AAN6WMK9_9PEZI</name>
<reference evidence="2" key="1">
    <citation type="journal article" date="2023" name="Mol. Phylogenet. Evol.">
        <title>Genome-scale phylogeny and comparative genomics of the fungal order Sordariales.</title>
        <authorList>
            <person name="Hensen N."/>
            <person name="Bonometti L."/>
            <person name="Westerberg I."/>
            <person name="Brannstrom I.O."/>
            <person name="Guillou S."/>
            <person name="Cros-Aarteil S."/>
            <person name="Calhoun S."/>
            <person name="Haridas S."/>
            <person name="Kuo A."/>
            <person name="Mondo S."/>
            <person name="Pangilinan J."/>
            <person name="Riley R."/>
            <person name="LaButti K."/>
            <person name="Andreopoulos B."/>
            <person name="Lipzen A."/>
            <person name="Chen C."/>
            <person name="Yan M."/>
            <person name="Daum C."/>
            <person name="Ng V."/>
            <person name="Clum A."/>
            <person name="Steindorff A."/>
            <person name="Ohm R.A."/>
            <person name="Martin F."/>
            <person name="Silar P."/>
            <person name="Natvig D.O."/>
            <person name="Lalanne C."/>
            <person name="Gautier V."/>
            <person name="Ament-Velasquez S.L."/>
            <person name="Kruys A."/>
            <person name="Hutchinson M.I."/>
            <person name="Powell A.J."/>
            <person name="Barry K."/>
            <person name="Miller A.N."/>
            <person name="Grigoriev I.V."/>
            <person name="Debuchy R."/>
            <person name="Gladieux P."/>
            <person name="Hiltunen Thoren M."/>
            <person name="Johannesson H."/>
        </authorList>
    </citation>
    <scope>NUCLEOTIDE SEQUENCE</scope>
    <source>
        <strain evidence="2">PSN309</strain>
    </source>
</reference>
<reference evidence="2" key="2">
    <citation type="submission" date="2023-05" db="EMBL/GenBank/DDBJ databases">
        <authorList>
            <consortium name="Lawrence Berkeley National Laboratory"/>
            <person name="Steindorff A."/>
            <person name="Hensen N."/>
            <person name="Bonometti L."/>
            <person name="Westerberg I."/>
            <person name="Brannstrom I.O."/>
            <person name="Guillou S."/>
            <person name="Cros-Aarteil S."/>
            <person name="Calhoun S."/>
            <person name="Haridas S."/>
            <person name="Kuo A."/>
            <person name="Mondo S."/>
            <person name="Pangilinan J."/>
            <person name="Riley R."/>
            <person name="Labutti K."/>
            <person name="Andreopoulos B."/>
            <person name="Lipzen A."/>
            <person name="Chen C."/>
            <person name="Yanf M."/>
            <person name="Daum C."/>
            <person name="Ng V."/>
            <person name="Clum A."/>
            <person name="Ohm R."/>
            <person name="Martin F."/>
            <person name="Silar P."/>
            <person name="Natvig D."/>
            <person name="Lalanne C."/>
            <person name="Gautier V."/>
            <person name="Ament-Velasquez S.L."/>
            <person name="Kruys A."/>
            <person name="Hutchinson M.I."/>
            <person name="Powell A.J."/>
            <person name="Barry K."/>
            <person name="Miller A.N."/>
            <person name="Grigoriev I.V."/>
            <person name="Debuchy R."/>
            <person name="Gladieux P."/>
            <person name="Thoren M.H."/>
            <person name="Johannesson H."/>
        </authorList>
    </citation>
    <scope>NUCLEOTIDE SEQUENCE</scope>
    <source>
        <strain evidence="2">PSN309</strain>
    </source>
</reference>
<dbReference type="EMBL" id="MU864490">
    <property type="protein sequence ID" value="KAK4184408.1"/>
    <property type="molecule type" value="Genomic_DNA"/>
</dbReference>
<dbReference type="Proteomes" id="UP001302126">
    <property type="component" value="Unassembled WGS sequence"/>
</dbReference>
<protein>
    <submittedName>
        <fullName evidence="2">Uncharacterized protein</fullName>
    </submittedName>
</protein>
<dbReference type="AlphaFoldDB" id="A0AAN6WMK9"/>
<evidence type="ECO:0000313" key="3">
    <source>
        <dbReference type="Proteomes" id="UP001302126"/>
    </source>
</evidence>
<feature type="region of interest" description="Disordered" evidence="1">
    <location>
        <begin position="117"/>
        <end position="136"/>
    </location>
</feature>
<sequence length="265" mass="29865">MSDNSSSPPVPREGEGNGKQGSEPDVDAVPVLHQPEITFSRLQEIWTTAPAALEEAMAQNEVIKSSLYSILDHFSVNNMRAIVFSPFTVLKIFASKINGLIELIEGIEGCMETDLYTPDHHTSVPPDPTSGANDQNSNSAVDEYLTVIKNVARLDLPDGANLKHAWELLVSLRHHMYTRLEETDCSAATFRLNVLRAVDDFCAILLVHRRQANQEWAWRDQLQDLDDEMAHISMHDASHVLLVDWFPNLRITLNTLRRGYEPWLP</sequence>
<evidence type="ECO:0000313" key="2">
    <source>
        <dbReference type="EMBL" id="KAK4184408.1"/>
    </source>
</evidence>
<evidence type="ECO:0000256" key="1">
    <source>
        <dbReference type="SAM" id="MobiDB-lite"/>
    </source>
</evidence>
<keyword evidence="3" id="KW-1185">Reference proteome</keyword>
<gene>
    <name evidence="2" type="ORF">QBC35DRAFT_477292</name>
</gene>
<proteinExistence type="predicted"/>
<organism evidence="2 3">
    <name type="scientific">Podospora australis</name>
    <dbReference type="NCBI Taxonomy" id="1536484"/>
    <lineage>
        <taxon>Eukaryota</taxon>
        <taxon>Fungi</taxon>
        <taxon>Dikarya</taxon>
        <taxon>Ascomycota</taxon>
        <taxon>Pezizomycotina</taxon>
        <taxon>Sordariomycetes</taxon>
        <taxon>Sordariomycetidae</taxon>
        <taxon>Sordariales</taxon>
        <taxon>Podosporaceae</taxon>
        <taxon>Podospora</taxon>
    </lineage>
</organism>
<feature type="region of interest" description="Disordered" evidence="1">
    <location>
        <begin position="1"/>
        <end position="26"/>
    </location>
</feature>
<accession>A0AAN6WMK9</accession>